<keyword evidence="3" id="KW-1185">Reference proteome</keyword>
<dbReference type="VEuPathDB" id="TriTrypDB:LtaPh_2305500"/>
<protein>
    <submittedName>
        <fullName evidence="2">Uncharacterized protein</fullName>
    </submittedName>
</protein>
<evidence type="ECO:0000313" key="2">
    <source>
        <dbReference type="EMBL" id="GET88695.1"/>
    </source>
</evidence>
<organism evidence="2 3">
    <name type="scientific">Leishmania tarentolae</name>
    <name type="common">Sauroleishmania tarentolae</name>
    <dbReference type="NCBI Taxonomy" id="5689"/>
    <lineage>
        <taxon>Eukaryota</taxon>
        <taxon>Discoba</taxon>
        <taxon>Euglenozoa</taxon>
        <taxon>Kinetoplastea</taxon>
        <taxon>Metakinetoplastina</taxon>
        <taxon>Trypanosomatida</taxon>
        <taxon>Trypanosomatidae</taxon>
        <taxon>Leishmaniinae</taxon>
        <taxon>Leishmania</taxon>
        <taxon>lizard Leishmania</taxon>
    </lineage>
</organism>
<comment type="caution">
    <text evidence="2">The sequence shown here is derived from an EMBL/GenBank/DDBJ whole genome shotgun (WGS) entry which is preliminary data.</text>
</comment>
<dbReference type="OrthoDB" id="265159at2759"/>
<reference evidence="2" key="1">
    <citation type="submission" date="2019-11" db="EMBL/GenBank/DDBJ databases">
        <title>Leishmania tarentolae CDS.</title>
        <authorList>
            <person name="Goto Y."/>
            <person name="Yamagishi J."/>
        </authorList>
    </citation>
    <scope>NUCLEOTIDE SEQUENCE [LARGE SCALE GENOMIC DNA]</scope>
    <source>
        <strain evidence="2">Parrot Tar II</strain>
    </source>
</reference>
<name>A0A640KI37_LEITA</name>
<feature type="compositionally biased region" description="Acidic residues" evidence="1">
    <location>
        <begin position="521"/>
        <end position="530"/>
    </location>
</feature>
<dbReference type="EMBL" id="BLBS01000030">
    <property type="protein sequence ID" value="GET88695.1"/>
    <property type="molecule type" value="Genomic_DNA"/>
</dbReference>
<gene>
    <name evidence="2" type="ORF">LtaPh_2305500</name>
</gene>
<feature type="region of interest" description="Disordered" evidence="1">
    <location>
        <begin position="487"/>
        <end position="530"/>
    </location>
</feature>
<dbReference type="Proteomes" id="UP000419144">
    <property type="component" value="Unassembled WGS sequence"/>
</dbReference>
<evidence type="ECO:0000256" key="1">
    <source>
        <dbReference type="SAM" id="MobiDB-lite"/>
    </source>
</evidence>
<evidence type="ECO:0000313" key="3">
    <source>
        <dbReference type="Proteomes" id="UP000419144"/>
    </source>
</evidence>
<dbReference type="AlphaFoldDB" id="A0A640KI37"/>
<accession>A0A640KI37</accession>
<proteinExistence type="predicted"/>
<sequence>MTRLVVPVSDPLQSPVWPYDCFTCVLHCVWVYVSPRPSLTSPCVHVPGSRTAMSSSHRAQSAAWRTTRAYACVCGQSPGQRTRRRRAGRHTREECTGARATLLTVHHHLLFPSALSLSLSRTLCICHTSFFLSYPITHAYRHACTGGRSPYRAPASELSHCRHSKCPSLPSSSCVEARRPWCVAHALLRPTSTSPRPPTSACVTSLIAMSWEPGINHRSQYSHTVDRWMPSSAAAVAHSSYSRTLAATQPLQPQLEHLQKNRTEVGSGPSISTAMAAVAQQKARYARCPYVPPPALRRSRIQLGPTVDTSGVLGETQHMDDGHHALTQPAKWALSLKPASAQRRSSADAGFRAPATAPRTTPSNPLSLPPPTEWCQAFVALQERQLLCWQQLIETQQLMTHHVGQIQEELRCVQEVLKHGFDKRSRWEGPDHCEAATMTKSAAGVPTVSAPISQRNISVNVVRLLGESATSTPAVVQDAVACRSVARPAESPQRCTGKSPAERKGGSRSGAAHPQSTTDAADSEADIFML</sequence>
<feature type="region of interest" description="Disordered" evidence="1">
    <location>
        <begin position="343"/>
        <end position="368"/>
    </location>
</feature>